<dbReference type="InterPro" id="IPR036291">
    <property type="entry name" value="NAD(P)-bd_dom_sf"/>
</dbReference>
<proteinExistence type="predicted"/>
<dbReference type="InterPro" id="IPR001509">
    <property type="entry name" value="Epimerase_deHydtase"/>
</dbReference>
<evidence type="ECO:0000313" key="3">
    <source>
        <dbReference type="Proteomes" id="UP000007347"/>
    </source>
</evidence>
<feature type="domain" description="NAD-dependent epimerase/dehydratase" evidence="1">
    <location>
        <begin position="5"/>
        <end position="207"/>
    </location>
</feature>
<keyword evidence="3" id="KW-1185">Reference proteome</keyword>
<dbReference type="PANTHER" id="PTHR43245:SF13">
    <property type="entry name" value="UDP-D-APIOSE_UDP-D-XYLOSE SYNTHASE 2"/>
    <property type="match status" value="1"/>
</dbReference>
<reference evidence="2 3" key="1">
    <citation type="journal article" date="2013" name="Environ. Microbiol.">
        <title>Complete genome, catabolic sub-proteomes and key-metabolites of Desulfobacula toluolica Tol2, a marine, aromatic compound-degrading, sulfate-reducing bacterium.</title>
        <authorList>
            <person name="Wohlbrand L."/>
            <person name="Jacob J.H."/>
            <person name="Kube M."/>
            <person name="Mussmann M."/>
            <person name="Jarling R."/>
            <person name="Beck A."/>
            <person name="Amann R."/>
            <person name="Wilkes H."/>
            <person name="Reinhardt R."/>
            <person name="Rabus R."/>
        </authorList>
    </citation>
    <scope>NUCLEOTIDE SEQUENCE [LARGE SCALE GENOMIC DNA]</scope>
    <source>
        <strain evidence="3">DSM 7467 / Tol2</strain>
    </source>
</reference>
<dbReference type="Gene3D" id="3.40.50.720">
    <property type="entry name" value="NAD(P)-binding Rossmann-like Domain"/>
    <property type="match status" value="1"/>
</dbReference>
<dbReference type="HOGENOM" id="CLU_007383_1_7_7"/>
<organism evidence="2 3">
    <name type="scientific">Desulfobacula toluolica (strain DSM 7467 / Tol2)</name>
    <dbReference type="NCBI Taxonomy" id="651182"/>
    <lineage>
        <taxon>Bacteria</taxon>
        <taxon>Pseudomonadati</taxon>
        <taxon>Thermodesulfobacteriota</taxon>
        <taxon>Desulfobacteria</taxon>
        <taxon>Desulfobacterales</taxon>
        <taxon>Desulfobacteraceae</taxon>
        <taxon>Desulfobacula</taxon>
    </lineage>
</organism>
<dbReference type="STRING" id="651182.TOL2_C21490"/>
<dbReference type="AlphaFoldDB" id="K0NH62"/>
<gene>
    <name evidence="2" type="ordered locus">TOL2_C21490</name>
</gene>
<dbReference type="Pfam" id="PF01370">
    <property type="entry name" value="Epimerase"/>
    <property type="match status" value="1"/>
</dbReference>
<protein>
    <submittedName>
        <fullName evidence="2">NAD-dependent epimerase/dehydratase</fullName>
    </submittedName>
</protein>
<dbReference type="Proteomes" id="UP000007347">
    <property type="component" value="Chromosome"/>
</dbReference>
<dbReference type="InterPro" id="IPR050177">
    <property type="entry name" value="Lipid_A_modif_metabolic_enz"/>
</dbReference>
<dbReference type="SUPFAM" id="SSF51735">
    <property type="entry name" value="NAD(P)-binding Rossmann-fold domains"/>
    <property type="match status" value="1"/>
</dbReference>
<dbReference type="PANTHER" id="PTHR43245">
    <property type="entry name" value="BIFUNCTIONAL POLYMYXIN RESISTANCE PROTEIN ARNA"/>
    <property type="match status" value="1"/>
</dbReference>
<evidence type="ECO:0000313" key="2">
    <source>
        <dbReference type="EMBL" id="CCK80310.1"/>
    </source>
</evidence>
<evidence type="ECO:0000259" key="1">
    <source>
        <dbReference type="Pfam" id="PF01370"/>
    </source>
</evidence>
<dbReference type="EMBL" id="FO203503">
    <property type="protein sequence ID" value="CCK80310.1"/>
    <property type="molecule type" value="Genomic_DNA"/>
</dbReference>
<accession>K0NH62</accession>
<dbReference type="KEGG" id="dto:TOL2_C21490"/>
<dbReference type="RefSeq" id="WP_014957622.1">
    <property type="nucleotide sequence ID" value="NC_018645.1"/>
</dbReference>
<dbReference type="PATRIC" id="fig|651182.5.peg.2549"/>
<sequence length="298" mass="33967">MMKKIIVFGGSGFLGSHVCDKLSDSGYDVVIFDIRKSPYLRTDQTMMIGDILNEEAVRNAVSGSQYVFNFAGIADIDEAKDLPIETIQYNVLGNTIILNACRKEKINRFIFASSVYVYSKSGGFYRVSKQACENYIEAYHEMYGLKYTILRFGTLYGPRSDKRNAVYRFVLQALTNGSISYEGNREDQREYIHTEDAAKACVDILKPEFENQHIVLTGSQVFKVRELLGMIKEIIPDEITINYKSNNKKTAHYVLTPHNYSPKLGKKFIPSLQVDLGQGLLHQVETIYRELHPEINKI</sequence>
<name>K0NH62_DESTT</name>